<accession>A0A1I5RNN0</accession>
<proteinExistence type="predicted"/>
<sequence>MVVLHALQHVRVIAVGLFSLTAFSLLTFQSVEVVHAFMSMFSDTFHKN</sequence>
<gene>
    <name evidence="2" type="ORF">SAMN05518683_107113</name>
</gene>
<dbReference type="STRING" id="1884432.SAMN05518683_107113"/>
<protein>
    <submittedName>
        <fullName evidence="2">Uncharacterized protein</fullName>
    </submittedName>
</protein>
<organism evidence="2 3">
    <name type="scientific">Salibacterium halotolerans</name>
    <dbReference type="NCBI Taxonomy" id="1884432"/>
    <lineage>
        <taxon>Bacteria</taxon>
        <taxon>Bacillati</taxon>
        <taxon>Bacillota</taxon>
        <taxon>Bacilli</taxon>
        <taxon>Bacillales</taxon>
        <taxon>Bacillaceae</taxon>
    </lineage>
</organism>
<feature type="transmembrane region" description="Helical" evidence="1">
    <location>
        <begin position="12"/>
        <end position="31"/>
    </location>
</feature>
<evidence type="ECO:0000313" key="3">
    <source>
        <dbReference type="Proteomes" id="UP000198892"/>
    </source>
</evidence>
<keyword evidence="1" id="KW-0812">Transmembrane</keyword>
<dbReference type="AlphaFoldDB" id="A0A1I5RNN0"/>
<evidence type="ECO:0000313" key="2">
    <source>
        <dbReference type="EMBL" id="SFP60093.1"/>
    </source>
</evidence>
<reference evidence="3" key="1">
    <citation type="submission" date="2016-10" db="EMBL/GenBank/DDBJ databases">
        <authorList>
            <person name="Varghese N."/>
            <person name="Submissions S."/>
        </authorList>
    </citation>
    <scope>NUCLEOTIDE SEQUENCE [LARGE SCALE GENOMIC DNA]</scope>
    <source>
        <strain evidence="3">S7</strain>
    </source>
</reference>
<keyword evidence="1" id="KW-1133">Transmembrane helix</keyword>
<evidence type="ECO:0000256" key="1">
    <source>
        <dbReference type="SAM" id="Phobius"/>
    </source>
</evidence>
<dbReference type="RefSeq" id="WP_170841037.1">
    <property type="nucleotide sequence ID" value="NZ_FOXD01000007.1"/>
</dbReference>
<dbReference type="EMBL" id="FOXD01000007">
    <property type="protein sequence ID" value="SFP60093.1"/>
    <property type="molecule type" value="Genomic_DNA"/>
</dbReference>
<name>A0A1I5RNN0_9BACI</name>
<keyword evidence="3" id="KW-1185">Reference proteome</keyword>
<dbReference type="Proteomes" id="UP000198892">
    <property type="component" value="Unassembled WGS sequence"/>
</dbReference>
<keyword evidence="1" id="KW-0472">Membrane</keyword>